<dbReference type="InterPro" id="IPR000623">
    <property type="entry name" value="Shikimate_kinase/TSH1"/>
</dbReference>
<evidence type="ECO:0000256" key="5">
    <source>
        <dbReference type="ARBA" id="ARBA00022840"/>
    </source>
</evidence>
<dbReference type="AlphaFoldDB" id="A0A1M6D473"/>
<dbReference type="CDD" id="cd00464">
    <property type="entry name" value="SK"/>
    <property type="match status" value="1"/>
</dbReference>
<dbReference type="GO" id="GO:0005524">
    <property type="term" value="F:ATP binding"/>
    <property type="evidence" value="ECO:0007669"/>
    <property type="project" value="UniProtKB-UniRule"/>
</dbReference>
<dbReference type="RefSeq" id="WP_143154034.1">
    <property type="nucleotide sequence ID" value="NZ_FQYI01000003.1"/>
</dbReference>
<comment type="caution">
    <text evidence="7">Lacks conserved residue(s) required for the propagation of feature annotation.</text>
</comment>
<name>A0A1M6D473_9FLAO</name>
<dbReference type="EC" id="2.7.1.71" evidence="7"/>
<accession>A0A1M6D473</accession>
<comment type="pathway">
    <text evidence="7">Metabolic intermediate biosynthesis; chorismate biosynthesis; chorismate from D-erythrose 4-phosphate and phosphoenolpyruvate: step 5/7.</text>
</comment>
<feature type="binding site" evidence="7">
    <location>
        <position position="140"/>
    </location>
    <ligand>
        <name>substrate</name>
    </ligand>
</feature>
<dbReference type="GO" id="GO:0004765">
    <property type="term" value="F:shikimate kinase activity"/>
    <property type="evidence" value="ECO:0007669"/>
    <property type="project" value="UniProtKB-UniRule"/>
</dbReference>
<evidence type="ECO:0000256" key="7">
    <source>
        <dbReference type="HAMAP-Rule" id="MF_00109"/>
    </source>
</evidence>
<evidence type="ECO:0000256" key="6">
    <source>
        <dbReference type="ARBA" id="ARBA00023141"/>
    </source>
</evidence>
<keyword evidence="7" id="KW-0460">Magnesium</keyword>
<keyword evidence="6 7" id="KW-0057">Aromatic amino acid biosynthesis</keyword>
<dbReference type="InterPro" id="IPR031322">
    <property type="entry name" value="Shikimate/glucono_kinase"/>
</dbReference>
<keyword evidence="4 7" id="KW-0418">Kinase</keyword>
<sequence>MIISLAGYMGSGKSLIANDLAKKLNFKVVDLDQQIIAENQLEISEIFEKQGEIFFRKAERKILENILNAPENSVLSLGGGTPAYFDNIHLLNQKSFSVFLQASVKTLSERLQSEKSERPLIAKISDEDLPEFIAKHLFERNPYYTQCQAVISVDGKTAQEVSDEIIRLLPAF</sequence>
<evidence type="ECO:0000256" key="1">
    <source>
        <dbReference type="ARBA" id="ARBA00022605"/>
    </source>
</evidence>
<evidence type="ECO:0000256" key="4">
    <source>
        <dbReference type="ARBA" id="ARBA00022777"/>
    </source>
</evidence>
<evidence type="ECO:0000256" key="3">
    <source>
        <dbReference type="ARBA" id="ARBA00022741"/>
    </source>
</evidence>
<keyword evidence="5 7" id="KW-0067">ATP-binding</keyword>
<reference evidence="8 9" key="1">
    <citation type="submission" date="2016-11" db="EMBL/GenBank/DDBJ databases">
        <authorList>
            <person name="Jaros S."/>
            <person name="Januszkiewicz K."/>
            <person name="Wedrychowicz H."/>
        </authorList>
    </citation>
    <scope>NUCLEOTIDE SEQUENCE [LARGE SCALE GENOMIC DNA]</scope>
    <source>
        <strain evidence="8 9">DSM 25479</strain>
    </source>
</reference>
<keyword evidence="9" id="KW-1185">Reference proteome</keyword>
<dbReference type="EMBL" id="FQYI01000003">
    <property type="protein sequence ID" value="SHI68072.1"/>
    <property type="molecule type" value="Genomic_DNA"/>
</dbReference>
<gene>
    <name evidence="7" type="primary">aroK</name>
    <name evidence="8" type="ORF">SAMN05443429_103112</name>
</gene>
<dbReference type="GO" id="GO:0009073">
    <property type="term" value="P:aromatic amino acid family biosynthetic process"/>
    <property type="evidence" value="ECO:0007669"/>
    <property type="project" value="UniProtKB-KW"/>
</dbReference>
<feature type="binding site" evidence="7">
    <location>
        <position position="14"/>
    </location>
    <ligand>
        <name>Mg(2+)</name>
        <dbReference type="ChEBI" id="CHEBI:18420"/>
    </ligand>
</feature>
<comment type="subcellular location">
    <subcellularLocation>
        <location evidence="7">Cytoplasm</location>
    </subcellularLocation>
</comment>
<protein>
    <recommendedName>
        <fullName evidence="7">Shikimate kinase</fullName>
        <shortName evidence="7">SK</shortName>
        <ecNumber evidence="7">2.7.1.71</ecNumber>
    </recommendedName>
</protein>
<comment type="catalytic activity">
    <reaction evidence="7">
        <text>shikimate + ATP = 3-phosphoshikimate + ADP + H(+)</text>
        <dbReference type="Rhea" id="RHEA:13121"/>
        <dbReference type="ChEBI" id="CHEBI:15378"/>
        <dbReference type="ChEBI" id="CHEBI:30616"/>
        <dbReference type="ChEBI" id="CHEBI:36208"/>
        <dbReference type="ChEBI" id="CHEBI:145989"/>
        <dbReference type="ChEBI" id="CHEBI:456216"/>
        <dbReference type="EC" id="2.7.1.71"/>
    </reaction>
</comment>
<keyword evidence="2 7" id="KW-0808">Transferase</keyword>
<keyword evidence="3 7" id="KW-0547">Nucleotide-binding</keyword>
<keyword evidence="7" id="KW-0479">Metal-binding</keyword>
<organism evidence="8 9">
    <name type="scientific">Cruoricaptor ignavus</name>
    <dbReference type="NCBI Taxonomy" id="1118202"/>
    <lineage>
        <taxon>Bacteria</taxon>
        <taxon>Pseudomonadati</taxon>
        <taxon>Bacteroidota</taxon>
        <taxon>Flavobacteriia</taxon>
        <taxon>Flavobacteriales</taxon>
        <taxon>Weeksellaceae</taxon>
        <taxon>Cruoricaptor</taxon>
    </lineage>
</organism>
<dbReference type="PANTHER" id="PTHR21087:SF16">
    <property type="entry name" value="SHIKIMATE KINASE 1, CHLOROPLASTIC"/>
    <property type="match status" value="1"/>
</dbReference>
<dbReference type="HAMAP" id="MF_00109">
    <property type="entry name" value="Shikimate_kinase"/>
    <property type="match status" value="1"/>
</dbReference>
<comment type="function">
    <text evidence="7">Catalyzes the specific phosphorylation of the 3-hydroxyl group of shikimic acid using ATP as a cosubstrate.</text>
</comment>
<dbReference type="Pfam" id="PF01202">
    <property type="entry name" value="SKI"/>
    <property type="match status" value="1"/>
</dbReference>
<dbReference type="InterPro" id="IPR027417">
    <property type="entry name" value="P-loop_NTPase"/>
</dbReference>
<dbReference type="SUPFAM" id="SSF52540">
    <property type="entry name" value="P-loop containing nucleoside triphosphate hydrolases"/>
    <property type="match status" value="1"/>
</dbReference>
<feature type="binding site" evidence="7">
    <location>
        <begin position="10"/>
        <end position="15"/>
    </location>
    <ligand>
        <name>ATP</name>
        <dbReference type="ChEBI" id="CHEBI:30616"/>
    </ligand>
</feature>
<proteinExistence type="inferred from homology"/>
<keyword evidence="7" id="KW-0963">Cytoplasm</keyword>
<dbReference type="Gene3D" id="3.40.50.300">
    <property type="entry name" value="P-loop containing nucleotide triphosphate hydrolases"/>
    <property type="match status" value="1"/>
</dbReference>
<comment type="subunit">
    <text evidence="7">Monomer.</text>
</comment>
<comment type="similarity">
    <text evidence="7">Belongs to the shikimate kinase family.</text>
</comment>
<dbReference type="GO" id="GO:0000287">
    <property type="term" value="F:magnesium ion binding"/>
    <property type="evidence" value="ECO:0007669"/>
    <property type="project" value="UniProtKB-UniRule"/>
</dbReference>
<evidence type="ECO:0000313" key="8">
    <source>
        <dbReference type="EMBL" id="SHI68072.1"/>
    </source>
</evidence>
<dbReference type="OrthoDB" id="9800332at2"/>
<dbReference type="PANTHER" id="PTHR21087">
    <property type="entry name" value="SHIKIMATE KINASE"/>
    <property type="match status" value="1"/>
</dbReference>
<dbReference type="GO" id="GO:0005829">
    <property type="term" value="C:cytosol"/>
    <property type="evidence" value="ECO:0007669"/>
    <property type="project" value="TreeGrafter"/>
</dbReference>
<evidence type="ECO:0000313" key="9">
    <source>
        <dbReference type="Proteomes" id="UP000184335"/>
    </source>
</evidence>
<comment type="cofactor">
    <cofactor evidence="7">
        <name>Mg(2+)</name>
        <dbReference type="ChEBI" id="CHEBI:18420"/>
    </cofactor>
    <text evidence="7">Binds 1 Mg(2+) ion per subunit.</text>
</comment>
<evidence type="ECO:0000256" key="2">
    <source>
        <dbReference type="ARBA" id="ARBA00022679"/>
    </source>
</evidence>
<dbReference type="Proteomes" id="UP000184335">
    <property type="component" value="Unassembled WGS sequence"/>
</dbReference>
<feature type="binding site" evidence="7">
    <location>
        <position position="32"/>
    </location>
    <ligand>
        <name>substrate</name>
    </ligand>
</feature>
<dbReference type="STRING" id="1118202.SAMN05443429_103112"/>
<dbReference type="PRINTS" id="PR01100">
    <property type="entry name" value="SHIKIMTKNASE"/>
</dbReference>
<feature type="binding site" evidence="7">
    <location>
        <position position="56"/>
    </location>
    <ligand>
        <name>substrate</name>
    </ligand>
</feature>
<feature type="binding site" evidence="7">
    <location>
        <position position="79"/>
    </location>
    <ligand>
        <name>substrate</name>
    </ligand>
</feature>
<dbReference type="UniPathway" id="UPA00053">
    <property type="reaction ID" value="UER00088"/>
</dbReference>
<keyword evidence="1 7" id="KW-0028">Amino-acid biosynthesis</keyword>
<feature type="binding site" evidence="7">
    <location>
        <position position="118"/>
    </location>
    <ligand>
        <name>ATP</name>
        <dbReference type="ChEBI" id="CHEBI:30616"/>
    </ligand>
</feature>
<dbReference type="GO" id="GO:0009423">
    <property type="term" value="P:chorismate biosynthetic process"/>
    <property type="evidence" value="ECO:0007669"/>
    <property type="project" value="UniProtKB-UniRule"/>
</dbReference>
<dbReference type="GO" id="GO:0008652">
    <property type="term" value="P:amino acid biosynthetic process"/>
    <property type="evidence" value="ECO:0007669"/>
    <property type="project" value="UniProtKB-KW"/>
</dbReference>